<dbReference type="InterPro" id="IPR007516">
    <property type="entry name" value="Co_F420_Hydgase/DH_bsu_N"/>
</dbReference>
<evidence type="ECO:0000259" key="2">
    <source>
        <dbReference type="PROSITE" id="PS51379"/>
    </source>
</evidence>
<organism evidence="3">
    <name type="scientific">hydrothermal vent metagenome</name>
    <dbReference type="NCBI Taxonomy" id="652676"/>
    <lineage>
        <taxon>unclassified sequences</taxon>
        <taxon>metagenomes</taxon>
        <taxon>ecological metagenomes</taxon>
    </lineage>
</organism>
<accession>A0A160TVD4</accession>
<feature type="domain" description="4Fe-4S ferredoxin-type" evidence="2">
    <location>
        <begin position="46"/>
        <end position="75"/>
    </location>
</feature>
<dbReference type="EC" id="1.12.98.1" evidence="3"/>
<dbReference type="GO" id="GO:0052592">
    <property type="term" value="F:oxidoreductase activity, acting on CH or CH2 groups, with an iron-sulfur protein as acceptor"/>
    <property type="evidence" value="ECO:0007669"/>
    <property type="project" value="TreeGrafter"/>
</dbReference>
<dbReference type="InterPro" id="IPR007525">
    <property type="entry name" value="FrhB_FdhB_C"/>
</dbReference>
<dbReference type="Gene3D" id="3.30.70.20">
    <property type="match status" value="1"/>
</dbReference>
<sequence length="440" mass="49214">MTDHLTKQVQKRYHALLEEGADPNEWAYAWRSEYNRGGFKAVDFLMEEVVNPGKCIGCAACLTICPVDVFDYENEKPVDVRNSACVFCELCVDACPVLRPTDQDLPQQIELREPVMDDGFGPYAYGVLARTTKEYILEAGQDGGICSALGVHGMQTGQLKGMVVGNEDPDNPQMGYAHLATTPEEVITSARSRYSYQPNTLVLVEAMKRGVAPLAVVGVPCQVDGVRQQQFSSIRLDVAEWYRQNIKLVIGLFCSEAFTEKGMDWLADDLGVSKRDVTNINIKGRLEIKLRDGREESRSLKAFGKYARPACLYCMDYAADNADIGLGGIGLNGWTFTVIRTEAGHRAWQALLKSGWVEIKELSEMPKSKELLSRLSRYKRNRPLPALMPTHLERELIGNLDPKHYYRGWEDGHSAKEWRPLPPPPPKKKDTAAKKPENGS</sequence>
<dbReference type="InterPro" id="IPR017896">
    <property type="entry name" value="4Fe4S_Fe-S-bd"/>
</dbReference>
<dbReference type="Pfam" id="PF12838">
    <property type="entry name" value="Fer4_7"/>
    <property type="match status" value="1"/>
</dbReference>
<dbReference type="AlphaFoldDB" id="A0A160TVD4"/>
<dbReference type="InterPro" id="IPR045220">
    <property type="entry name" value="FRHB/FDHB/HCAR-like"/>
</dbReference>
<dbReference type="PANTHER" id="PTHR31332">
    <property type="entry name" value="7-HYDROXYMETHYL CHLOROPHYLL A REDUCTASE, CHLOROPLASTIC"/>
    <property type="match status" value="1"/>
</dbReference>
<dbReference type="Pfam" id="PF04432">
    <property type="entry name" value="FrhB_FdhB_C"/>
    <property type="match status" value="1"/>
</dbReference>
<gene>
    <name evidence="3" type="ORF">MGWOODY_XGa930</name>
</gene>
<protein>
    <submittedName>
        <fullName evidence="3">Coenzyme F420 hydrogenase beta subunit (FruB)</fullName>
        <ecNumber evidence="3">1.12.98.1</ecNumber>
    </submittedName>
</protein>
<feature type="domain" description="4Fe-4S ferredoxin-type" evidence="2">
    <location>
        <begin position="76"/>
        <end position="103"/>
    </location>
</feature>
<dbReference type="Pfam" id="PF04422">
    <property type="entry name" value="FrhB_FdhB_N"/>
    <property type="match status" value="1"/>
</dbReference>
<feature type="compositionally biased region" description="Basic and acidic residues" evidence="1">
    <location>
        <begin position="427"/>
        <end position="440"/>
    </location>
</feature>
<proteinExistence type="predicted"/>
<keyword evidence="3" id="KW-0560">Oxidoreductase</keyword>
<evidence type="ECO:0000313" key="3">
    <source>
        <dbReference type="EMBL" id="CUS54711.1"/>
    </source>
</evidence>
<dbReference type="SUPFAM" id="SSF54862">
    <property type="entry name" value="4Fe-4S ferredoxins"/>
    <property type="match status" value="1"/>
</dbReference>
<name>A0A160TVD4_9ZZZZ</name>
<evidence type="ECO:0000256" key="1">
    <source>
        <dbReference type="SAM" id="MobiDB-lite"/>
    </source>
</evidence>
<feature type="region of interest" description="Disordered" evidence="1">
    <location>
        <begin position="413"/>
        <end position="440"/>
    </location>
</feature>
<dbReference type="PROSITE" id="PS00198">
    <property type="entry name" value="4FE4S_FER_1"/>
    <property type="match status" value="2"/>
</dbReference>
<dbReference type="GO" id="GO:0050454">
    <property type="term" value="F:coenzyme F420 hydrogenase activity"/>
    <property type="evidence" value="ECO:0007669"/>
    <property type="project" value="UniProtKB-EC"/>
</dbReference>
<reference evidence="3" key="1">
    <citation type="submission" date="2015-10" db="EMBL/GenBank/DDBJ databases">
        <authorList>
            <person name="Gilbert D.G."/>
        </authorList>
    </citation>
    <scope>NUCLEOTIDE SEQUENCE</scope>
</reference>
<dbReference type="PANTHER" id="PTHR31332:SF0">
    <property type="entry name" value="7-HYDROXYMETHYL CHLOROPHYLL A REDUCTASE, CHLOROPLASTIC"/>
    <property type="match status" value="1"/>
</dbReference>
<dbReference type="PROSITE" id="PS51379">
    <property type="entry name" value="4FE4S_FER_2"/>
    <property type="match status" value="2"/>
</dbReference>
<dbReference type="InterPro" id="IPR017900">
    <property type="entry name" value="4Fe4S_Fe_S_CS"/>
</dbReference>
<dbReference type="EMBL" id="CZRL01000104">
    <property type="protein sequence ID" value="CUS54711.1"/>
    <property type="molecule type" value="Genomic_DNA"/>
</dbReference>